<evidence type="ECO:0000313" key="1">
    <source>
        <dbReference type="EMBL" id="KAJ3536206.1"/>
    </source>
</evidence>
<reference evidence="1" key="1">
    <citation type="submission" date="2022-07" db="EMBL/GenBank/DDBJ databases">
        <title>Genome Sequence of Phlebia brevispora.</title>
        <authorList>
            <person name="Buettner E."/>
        </authorList>
    </citation>
    <scope>NUCLEOTIDE SEQUENCE</scope>
    <source>
        <strain evidence="1">MPL23</strain>
    </source>
</reference>
<name>A0ACC1SBJ5_9APHY</name>
<protein>
    <submittedName>
        <fullName evidence="1">Uncharacterized protein</fullName>
    </submittedName>
</protein>
<sequence length="429" mass="47932">MTRSIERAIDALVARQEPITVQNVITAYFHVVNFSGGGVQLDEAMLAFEHALDKHPLPVSADGASYCYRPYVDEVDRLRRDYWAERMGGAKCTCGKCGCPIFEEQQLSQSTHGQAVEELHSSARGKRKVKGGKRKAKKRVAKKRLPDSSDESSLQSTNPSTTTYSFDILFPLTSVSPHISERRPRMEATLDSPEWKNLLAEKQRSPDLIKASARTPADFSRLPGRLLQNIALVQALYTFGTGSSRSLHFVGASIRRKISELQAEIQLRRLFARTKDYLYGGHEPNGKTMVSIRSEWTQLQSLVLEGRFSTKTQSKVIRLRAECVSTQLSAQASPPPHGLYEDLLDLVRVICTYPVTESLQRKVWGILLQELHKGSARHLVAAVDAESRDTLLILRHLAACKLAVWCALLASALRSAKDSIGSPYRRSRF</sequence>
<accession>A0ACC1SBJ5</accession>
<gene>
    <name evidence="1" type="ORF">NM688_g6868</name>
</gene>
<evidence type="ECO:0000313" key="2">
    <source>
        <dbReference type="Proteomes" id="UP001148662"/>
    </source>
</evidence>
<proteinExistence type="predicted"/>
<comment type="caution">
    <text evidence="1">The sequence shown here is derived from an EMBL/GenBank/DDBJ whole genome shotgun (WGS) entry which is preliminary data.</text>
</comment>
<dbReference type="Proteomes" id="UP001148662">
    <property type="component" value="Unassembled WGS sequence"/>
</dbReference>
<organism evidence="1 2">
    <name type="scientific">Phlebia brevispora</name>
    <dbReference type="NCBI Taxonomy" id="194682"/>
    <lineage>
        <taxon>Eukaryota</taxon>
        <taxon>Fungi</taxon>
        <taxon>Dikarya</taxon>
        <taxon>Basidiomycota</taxon>
        <taxon>Agaricomycotina</taxon>
        <taxon>Agaricomycetes</taxon>
        <taxon>Polyporales</taxon>
        <taxon>Meruliaceae</taxon>
        <taxon>Phlebia</taxon>
    </lineage>
</organism>
<keyword evidence="2" id="KW-1185">Reference proteome</keyword>
<dbReference type="EMBL" id="JANHOG010001490">
    <property type="protein sequence ID" value="KAJ3536206.1"/>
    <property type="molecule type" value="Genomic_DNA"/>
</dbReference>